<dbReference type="EMBL" id="GL377663">
    <property type="protein sequence ID" value="EFJ09373.1"/>
    <property type="molecule type" value="Genomic_DNA"/>
</dbReference>
<dbReference type="GO" id="GO:0016671">
    <property type="term" value="F:oxidoreductase activity, acting on a sulfur group of donors, disulfide as acceptor"/>
    <property type="evidence" value="ECO:0000318"/>
    <property type="project" value="GO_Central"/>
</dbReference>
<evidence type="ECO:0000313" key="3">
    <source>
        <dbReference type="Proteomes" id="UP000001514"/>
    </source>
</evidence>
<dbReference type="GO" id="GO:0045454">
    <property type="term" value="P:cell redox homeostasis"/>
    <property type="evidence" value="ECO:0000318"/>
    <property type="project" value="GO_Central"/>
</dbReference>
<dbReference type="PROSITE" id="PS51352">
    <property type="entry name" value="THIOREDOXIN_2"/>
    <property type="match status" value="1"/>
</dbReference>
<protein>
    <recommendedName>
        <fullName evidence="1">Thioredoxin domain-containing protein</fullName>
    </recommendedName>
</protein>
<keyword evidence="3" id="KW-1185">Reference proteome</keyword>
<dbReference type="AlphaFoldDB" id="D8T1R0"/>
<dbReference type="HOGENOM" id="CLU_1436366_0_0_1"/>
<dbReference type="KEGG" id="smo:SELMODRAFT_25342"/>
<dbReference type="Pfam" id="PF00085">
    <property type="entry name" value="Thioredoxin"/>
    <property type="match status" value="2"/>
</dbReference>
<feature type="non-terminal residue" evidence="2">
    <location>
        <position position="1"/>
    </location>
</feature>
<dbReference type="SUPFAM" id="SSF52833">
    <property type="entry name" value="Thioredoxin-like"/>
    <property type="match status" value="2"/>
</dbReference>
<sequence>KEDPVKMISTELEFQAMLRDAGEKLVVVEYAESHSVNSKRIYPAMVELSRTCPDVVFRLILADESEETKEMFRREGVAKVPHFIFYKSGEKVHEEEGITEDMLLGDVLYYGDSSSAITQLHSRGDVEALIRKHRDDGKLVVLDVGLKHCGPCVKVYPTVIKLAKKMADTAVFARMHGDENDDCMAFLKERNVVEVPTFLFIRGGEVRGRYVGSGKGELIGEILKHQGV</sequence>
<dbReference type="eggNOG" id="KOG0907">
    <property type="taxonomic scope" value="Eukaryota"/>
</dbReference>
<dbReference type="Proteomes" id="UP000001514">
    <property type="component" value="Unassembled WGS sequence"/>
</dbReference>
<dbReference type="InterPro" id="IPR036249">
    <property type="entry name" value="Thioredoxin-like_sf"/>
</dbReference>
<reference evidence="2 3" key="1">
    <citation type="journal article" date="2011" name="Science">
        <title>The Selaginella genome identifies genetic changes associated with the evolution of vascular plants.</title>
        <authorList>
            <person name="Banks J.A."/>
            <person name="Nishiyama T."/>
            <person name="Hasebe M."/>
            <person name="Bowman J.L."/>
            <person name="Gribskov M."/>
            <person name="dePamphilis C."/>
            <person name="Albert V.A."/>
            <person name="Aono N."/>
            <person name="Aoyama T."/>
            <person name="Ambrose B.A."/>
            <person name="Ashton N.W."/>
            <person name="Axtell M.J."/>
            <person name="Barker E."/>
            <person name="Barker M.S."/>
            <person name="Bennetzen J.L."/>
            <person name="Bonawitz N.D."/>
            <person name="Chapple C."/>
            <person name="Cheng C."/>
            <person name="Correa L.G."/>
            <person name="Dacre M."/>
            <person name="DeBarry J."/>
            <person name="Dreyer I."/>
            <person name="Elias M."/>
            <person name="Engstrom E.M."/>
            <person name="Estelle M."/>
            <person name="Feng L."/>
            <person name="Finet C."/>
            <person name="Floyd S.K."/>
            <person name="Frommer W.B."/>
            <person name="Fujita T."/>
            <person name="Gramzow L."/>
            <person name="Gutensohn M."/>
            <person name="Harholt J."/>
            <person name="Hattori M."/>
            <person name="Heyl A."/>
            <person name="Hirai T."/>
            <person name="Hiwatashi Y."/>
            <person name="Ishikawa M."/>
            <person name="Iwata M."/>
            <person name="Karol K.G."/>
            <person name="Koehler B."/>
            <person name="Kolukisaoglu U."/>
            <person name="Kubo M."/>
            <person name="Kurata T."/>
            <person name="Lalonde S."/>
            <person name="Li K."/>
            <person name="Li Y."/>
            <person name="Litt A."/>
            <person name="Lyons E."/>
            <person name="Manning G."/>
            <person name="Maruyama T."/>
            <person name="Michael T.P."/>
            <person name="Mikami K."/>
            <person name="Miyazaki S."/>
            <person name="Morinaga S."/>
            <person name="Murata T."/>
            <person name="Mueller-Roeber B."/>
            <person name="Nelson D.R."/>
            <person name="Obara M."/>
            <person name="Oguri Y."/>
            <person name="Olmstead R.G."/>
            <person name="Onodera N."/>
            <person name="Petersen B.L."/>
            <person name="Pils B."/>
            <person name="Prigge M."/>
            <person name="Rensing S.A."/>
            <person name="Riano-Pachon D.M."/>
            <person name="Roberts A.W."/>
            <person name="Sato Y."/>
            <person name="Scheller H.V."/>
            <person name="Schulz B."/>
            <person name="Schulz C."/>
            <person name="Shakirov E.V."/>
            <person name="Shibagaki N."/>
            <person name="Shinohara N."/>
            <person name="Shippen D.E."/>
            <person name="Soerensen I."/>
            <person name="Sotooka R."/>
            <person name="Sugimoto N."/>
            <person name="Sugita M."/>
            <person name="Sumikawa N."/>
            <person name="Tanurdzic M."/>
            <person name="Theissen G."/>
            <person name="Ulvskov P."/>
            <person name="Wakazuki S."/>
            <person name="Weng J.K."/>
            <person name="Willats W.W."/>
            <person name="Wipf D."/>
            <person name="Wolf P.G."/>
            <person name="Yang L."/>
            <person name="Zimmer A.D."/>
            <person name="Zhu Q."/>
            <person name="Mitros T."/>
            <person name="Hellsten U."/>
            <person name="Loque D."/>
            <person name="Otillar R."/>
            <person name="Salamov A."/>
            <person name="Schmutz J."/>
            <person name="Shapiro H."/>
            <person name="Lindquist E."/>
            <person name="Lucas S."/>
            <person name="Rokhsar D."/>
            <person name="Grigoriev I.V."/>
        </authorList>
    </citation>
    <scope>NUCLEOTIDE SEQUENCE [LARGE SCALE GENOMIC DNA]</scope>
</reference>
<proteinExistence type="predicted"/>
<dbReference type="Gene3D" id="3.40.30.10">
    <property type="entry name" value="Glutaredoxin"/>
    <property type="match status" value="2"/>
</dbReference>
<feature type="non-terminal residue" evidence="2">
    <location>
        <position position="228"/>
    </location>
</feature>
<evidence type="ECO:0000259" key="1">
    <source>
        <dbReference type="PROSITE" id="PS51352"/>
    </source>
</evidence>
<name>D8T1R0_SELML</name>
<dbReference type="InterPro" id="IPR013766">
    <property type="entry name" value="Thioredoxin_domain"/>
</dbReference>
<dbReference type="OMA" id="RWVKNPS"/>
<feature type="domain" description="Thioredoxin" evidence="1">
    <location>
        <begin position="108"/>
        <end position="228"/>
    </location>
</feature>
<dbReference type="STRING" id="88036.D8T1R0"/>
<dbReference type="OrthoDB" id="10263751at2759"/>
<dbReference type="GO" id="GO:0009570">
    <property type="term" value="C:chloroplast stroma"/>
    <property type="evidence" value="ECO:0000318"/>
    <property type="project" value="GO_Central"/>
</dbReference>
<dbReference type="PANTHER" id="PTHR47578:SF1">
    <property type="entry name" value="THIOREDOXIN-LIKE PROTEIN CDSP32, CHLOROPLASTIC"/>
    <property type="match status" value="1"/>
</dbReference>
<dbReference type="PANTHER" id="PTHR47578">
    <property type="entry name" value="THIOREDOXIN-LIKE PROTEIN CDSP32, CHLOROPLASTIC"/>
    <property type="match status" value="1"/>
</dbReference>
<dbReference type="InterPro" id="IPR044192">
    <property type="entry name" value="CDSP32"/>
</dbReference>
<accession>D8T1R0</accession>
<dbReference type="Gramene" id="EFJ09373">
    <property type="protein sequence ID" value="EFJ09373"/>
    <property type="gene ID" value="SELMODRAFT_25342"/>
</dbReference>
<gene>
    <name evidence="2" type="ORF">SELMODRAFT_25342</name>
</gene>
<organism evidence="3">
    <name type="scientific">Selaginella moellendorffii</name>
    <name type="common">Spikemoss</name>
    <dbReference type="NCBI Taxonomy" id="88036"/>
    <lineage>
        <taxon>Eukaryota</taxon>
        <taxon>Viridiplantae</taxon>
        <taxon>Streptophyta</taxon>
        <taxon>Embryophyta</taxon>
        <taxon>Tracheophyta</taxon>
        <taxon>Lycopodiopsida</taxon>
        <taxon>Selaginellales</taxon>
        <taxon>Selaginellaceae</taxon>
        <taxon>Selaginella</taxon>
    </lineage>
</organism>
<dbReference type="FunCoup" id="D8T1R0">
    <property type="interactions" value="1651"/>
</dbReference>
<dbReference type="InParanoid" id="D8T1R0"/>
<evidence type="ECO:0000313" key="2">
    <source>
        <dbReference type="EMBL" id="EFJ09373.1"/>
    </source>
</evidence>